<gene>
    <name evidence="3" type="primary">pstS1_2</name>
    <name evidence="3" type="ORF">GALL_234630</name>
</gene>
<dbReference type="PANTHER" id="PTHR30570">
    <property type="entry name" value="PERIPLASMIC PHOSPHATE BINDING COMPONENT OF PHOSPHATE ABC TRANSPORTER"/>
    <property type="match status" value="1"/>
</dbReference>
<accession>A0A1J5RES3</accession>
<dbReference type="CDD" id="cd13653">
    <property type="entry name" value="PBP2_phosphate_like_1"/>
    <property type="match status" value="1"/>
</dbReference>
<dbReference type="PANTHER" id="PTHR30570:SF1">
    <property type="entry name" value="PHOSPHATE-BINDING PROTEIN PSTS"/>
    <property type="match status" value="1"/>
</dbReference>
<dbReference type="InterPro" id="IPR050811">
    <property type="entry name" value="Phosphate_ABC_transporter"/>
</dbReference>
<reference evidence="3" key="1">
    <citation type="submission" date="2016-10" db="EMBL/GenBank/DDBJ databases">
        <title>Sequence of Gallionella enrichment culture.</title>
        <authorList>
            <person name="Poehlein A."/>
            <person name="Muehling M."/>
            <person name="Daniel R."/>
        </authorList>
    </citation>
    <scope>NUCLEOTIDE SEQUENCE</scope>
</reference>
<dbReference type="Gene3D" id="3.40.190.10">
    <property type="entry name" value="Periplasmic binding protein-like II"/>
    <property type="match status" value="2"/>
</dbReference>
<dbReference type="EMBL" id="MLJW01000183">
    <property type="protein sequence ID" value="OIQ94606.1"/>
    <property type="molecule type" value="Genomic_DNA"/>
</dbReference>
<evidence type="ECO:0000259" key="2">
    <source>
        <dbReference type="Pfam" id="PF12849"/>
    </source>
</evidence>
<dbReference type="InterPro" id="IPR024370">
    <property type="entry name" value="PBP_domain"/>
</dbReference>
<keyword evidence="1" id="KW-0732">Signal</keyword>
<feature type="domain" description="PBP" evidence="2">
    <location>
        <begin position="16"/>
        <end position="248"/>
    </location>
</feature>
<dbReference type="AlphaFoldDB" id="A0A1J5RES3"/>
<dbReference type="Pfam" id="PF12849">
    <property type="entry name" value="PBP_like_2"/>
    <property type="match status" value="1"/>
</dbReference>
<evidence type="ECO:0000256" key="1">
    <source>
        <dbReference type="ARBA" id="ARBA00022729"/>
    </source>
</evidence>
<dbReference type="SUPFAM" id="SSF53850">
    <property type="entry name" value="Periplasmic binding protein-like II"/>
    <property type="match status" value="1"/>
</dbReference>
<organism evidence="3">
    <name type="scientific">mine drainage metagenome</name>
    <dbReference type="NCBI Taxonomy" id="410659"/>
    <lineage>
        <taxon>unclassified sequences</taxon>
        <taxon>metagenomes</taxon>
        <taxon>ecological metagenomes</taxon>
    </lineage>
</organism>
<name>A0A1J5RES3_9ZZZZ</name>
<proteinExistence type="predicted"/>
<evidence type="ECO:0000313" key="3">
    <source>
        <dbReference type="EMBL" id="OIQ94606.1"/>
    </source>
</evidence>
<comment type="caution">
    <text evidence="3">The sequence shown here is derived from an EMBL/GenBank/DDBJ whole genome shotgun (WGS) entry which is preliminary data.</text>
</comment>
<protein>
    <submittedName>
        <fullName evidence="3">Phosphate-binding protein PstS 1</fullName>
    </submittedName>
</protein>
<sequence>MSSDPPFPIAAAWPDPRLRAIQVRGAPNIQPMVERAAEDFMAEAPGRAVAVSAGNSRRGYKGVIDGSCDIGMIATSLTADLARLAHRLRLDLDYTLIGIDGVVPIVHPSNPVADLTLDQLRRIFAGHITTWRAVGGPALPILPLSQPPSLGSYEIFAGRVMADRVFTPRAQVLEGLAVVEKVAVTPGAIGYIASGYLDARVKALRINGIAATAEAFRSGSYPLHRRLTLLMRRHGPPLARAFIAYVADAGKGQRHVAEAGAVAVTSGAGAP</sequence>